<evidence type="ECO:0000256" key="1">
    <source>
        <dbReference type="SAM" id="Phobius"/>
    </source>
</evidence>
<sequence>MKVLGNILWIIFGGLFWAISSFIAGALWCVTIIGIPVGLQLFKVGKFVIWPFGKTVTPQKVTGFKIFLNILWIIFGGIESAIGYFLTGVLFCITIIGIPFGKQYFKMARFVLTPLGYGFE</sequence>
<accession>A0A397S1L0</accession>
<evidence type="ECO:0000313" key="3">
    <source>
        <dbReference type="EMBL" id="RIA78579.1"/>
    </source>
</evidence>
<feature type="domain" description="Inner membrane component" evidence="2">
    <location>
        <begin position="4"/>
        <end position="54"/>
    </location>
</feature>
<organism evidence="3 4">
    <name type="scientific">Anaeroplasma bactoclasticum</name>
    <dbReference type="NCBI Taxonomy" id="2088"/>
    <lineage>
        <taxon>Bacteria</taxon>
        <taxon>Bacillati</taxon>
        <taxon>Mycoplasmatota</taxon>
        <taxon>Mollicutes</taxon>
        <taxon>Anaeroplasmatales</taxon>
        <taxon>Anaeroplasmataceae</taxon>
        <taxon>Anaeroplasma</taxon>
    </lineage>
</organism>
<protein>
    <submittedName>
        <fullName evidence="3">Uncharacterized membrane protein YccF (DUF307 family)</fullName>
    </submittedName>
</protein>
<comment type="caution">
    <text evidence="3">The sequence shown here is derived from an EMBL/GenBank/DDBJ whole genome shotgun (WGS) entry which is preliminary data.</text>
</comment>
<dbReference type="RefSeq" id="WP_119015321.1">
    <property type="nucleotide sequence ID" value="NZ_QXEV01000001.1"/>
</dbReference>
<evidence type="ECO:0000259" key="2">
    <source>
        <dbReference type="Pfam" id="PF03733"/>
    </source>
</evidence>
<dbReference type="InterPro" id="IPR005185">
    <property type="entry name" value="YccF"/>
</dbReference>
<name>A0A397S1L0_9MOLU</name>
<dbReference type="EMBL" id="QXEV01000001">
    <property type="protein sequence ID" value="RIA78579.1"/>
    <property type="molecule type" value="Genomic_DNA"/>
</dbReference>
<keyword evidence="4" id="KW-1185">Reference proteome</keyword>
<proteinExistence type="predicted"/>
<keyword evidence="1" id="KW-1133">Transmembrane helix</keyword>
<feature type="transmembrane region" description="Helical" evidence="1">
    <location>
        <begin position="70"/>
        <end position="100"/>
    </location>
</feature>
<dbReference type="GO" id="GO:0005886">
    <property type="term" value="C:plasma membrane"/>
    <property type="evidence" value="ECO:0007669"/>
    <property type="project" value="TreeGrafter"/>
</dbReference>
<feature type="domain" description="Inner membrane component" evidence="2">
    <location>
        <begin position="67"/>
        <end position="116"/>
    </location>
</feature>
<dbReference type="Pfam" id="PF03733">
    <property type="entry name" value="YccF"/>
    <property type="match status" value="2"/>
</dbReference>
<dbReference type="AlphaFoldDB" id="A0A397S1L0"/>
<reference evidence="3 4" key="1">
    <citation type="submission" date="2018-08" db="EMBL/GenBank/DDBJ databases">
        <title>Genomic Encyclopedia of Archaeal and Bacterial Type Strains, Phase II (KMG-II): from individual species to whole genera.</title>
        <authorList>
            <person name="Goeker M."/>
        </authorList>
    </citation>
    <scope>NUCLEOTIDE SEQUENCE [LARGE SCALE GENOMIC DNA]</scope>
    <source>
        <strain evidence="3 4">ATCC 27112</strain>
    </source>
</reference>
<gene>
    <name evidence="3" type="ORF">EI71_00140</name>
</gene>
<dbReference type="InterPro" id="IPR052937">
    <property type="entry name" value="Inner_membrane_protein"/>
</dbReference>
<feature type="transmembrane region" description="Helical" evidence="1">
    <location>
        <begin position="7"/>
        <end position="35"/>
    </location>
</feature>
<keyword evidence="1" id="KW-0472">Membrane</keyword>
<keyword evidence="1" id="KW-0812">Transmembrane</keyword>
<evidence type="ECO:0000313" key="4">
    <source>
        <dbReference type="Proteomes" id="UP000266506"/>
    </source>
</evidence>
<dbReference type="InParanoid" id="A0A397S1L0"/>
<dbReference type="Proteomes" id="UP000266506">
    <property type="component" value="Unassembled WGS sequence"/>
</dbReference>
<dbReference type="OrthoDB" id="9790567at2"/>
<dbReference type="NCBIfam" id="NF008740">
    <property type="entry name" value="PRK11770.1-2"/>
    <property type="match status" value="1"/>
</dbReference>
<dbReference type="PANTHER" id="PTHR42903">
    <property type="entry name" value="INNER MEMBRANE PROTEIN YCCF"/>
    <property type="match status" value="1"/>
</dbReference>
<dbReference type="PANTHER" id="PTHR42903:SF1">
    <property type="entry name" value="INNER MEMBRANE PROTEIN YCCF"/>
    <property type="match status" value="1"/>
</dbReference>